<proteinExistence type="predicted"/>
<accession>A0A645EIL8</accession>
<organism evidence="1">
    <name type="scientific">bioreactor metagenome</name>
    <dbReference type="NCBI Taxonomy" id="1076179"/>
    <lineage>
        <taxon>unclassified sequences</taxon>
        <taxon>metagenomes</taxon>
        <taxon>ecological metagenomes</taxon>
    </lineage>
</organism>
<name>A0A645EIL8_9ZZZZ</name>
<comment type="caution">
    <text evidence="1">The sequence shown here is derived from an EMBL/GenBank/DDBJ whole genome shotgun (WGS) entry which is preliminary data.</text>
</comment>
<reference evidence="1" key="1">
    <citation type="submission" date="2019-08" db="EMBL/GenBank/DDBJ databases">
        <authorList>
            <person name="Kucharzyk K."/>
            <person name="Murdoch R.W."/>
            <person name="Higgins S."/>
            <person name="Loffler F."/>
        </authorList>
    </citation>
    <scope>NUCLEOTIDE SEQUENCE</scope>
</reference>
<dbReference type="AlphaFoldDB" id="A0A645EIL8"/>
<sequence>MPDNFIYGGFVRQKVFGDIIGDYFGLCSGFINSHASFGINTYGIGNELVKARFSFFSQKFFDYKIAELYIAPGSFKGMSEFVRYNFFKNSAAFCVDIYFPVGKITVFNYAIVCVF</sequence>
<evidence type="ECO:0000313" key="1">
    <source>
        <dbReference type="EMBL" id="MPN01865.1"/>
    </source>
</evidence>
<protein>
    <submittedName>
        <fullName evidence="1">Uncharacterized protein</fullName>
    </submittedName>
</protein>
<gene>
    <name evidence="1" type="ORF">SDC9_149077</name>
</gene>
<dbReference type="EMBL" id="VSSQ01047842">
    <property type="protein sequence ID" value="MPN01865.1"/>
    <property type="molecule type" value="Genomic_DNA"/>
</dbReference>